<evidence type="ECO:0000313" key="10">
    <source>
        <dbReference type="Proteomes" id="UP000504606"/>
    </source>
</evidence>
<comment type="similarity">
    <text evidence="1">Belongs to the DNA polymerase type-B family.</text>
</comment>
<keyword evidence="3" id="KW-0808">Transferase</keyword>
<dbReference type="GO" id="GO:0006260">
    <property type="term" value="P:DNA replication"/>
    <property type="evidence" value="ECO:0007669"/>
    <property type="project" value="UniProtKB-KW"/>
</dbReference>
<dbReference type="InterPro" id="IPR004868">
    <property type="entry name" value="DNA-dir_DNA_pol_B_mt/vir"/>
</dbReference>
<proteinExistence type="inferred from homology"/>
<protein>
    <recommendedName>
        <fullName evidence="2">DNA-directed DNA polymerase</fullName>
        <ecNumber evidence="2">2.7.7.7</ecNumber>
    </recommendedName>
</protein>
<dbReference type="SUPFAM" id="SSF52980">
    <property type="entry name" value="Restriction endonuclease-like"/>
    <property type="match status" value="1"/>
</dbReference>
<dbReference type="PANTHER" id="PTHR33568:SF3">
    <property type="entry name" value="DNA-DIRECTED DNA POLYMERASE"/>
    <property type="match status" value="1"/>
</dbReference>
<dbReference type="GO" id="GO:0006281">
    <property type="term" value="P:DNA repair"/>
    <property type="evidence" value="ECO:0007669"/>
    <property type="project" value="UniProtKB-ARBA"/>
</dbReference>
<dbReference type="AlphaFoldDB" id="A0A9C6X5K1"/>
<evidence type="ECO:0000256" key="4">
    <source>
        <dbReference type="ARBA" id="ARBA00022695"/>
    </source>
</evidence>
<dbReference type="GO" id="GO:0000166">
    <property type="term" value="F:nucleotide binding"/>
    <property type="evidence" value="ECO:0007669"/>
    <property type="project" value="InterPro"/>
</dbReference>
<evidence type="ECO:0000256" key="8">
    <source>
        <dbReference type="ARBA" id="ARBA00049244"/>
    </source>
</evidence>
<reference evidence="11" key="1">
    <citation type="submission" date="2025-08" db="UniProtKB">
        <authorList>
            <consortium name="RefSeq"/>
        </authorList>
    </citation>
    <scope>IDENTIFICATION</scope>
    <source>
        <tissue evidence="11">Whole organism</tissue>
    </source>
</reference>
<keyword evidence="6" id="KW-0239">DNA-directed DNA polymerase</keyword>
<dbReference type="OrthoDB" id="5871067at2759"/>
<dbReference type="KEGG" id="foc:127750891"/>
<evidence type="ECO:0000256" key="1">
    <source>
        <dbReference type="ARBA" id="ARBA00005755"/>
    </source>
</evidence>
<dbReference type="RefSeq" id="XP_052129503.1">
    <property type="nucleotide sequence ID" value="XM_052273543.1"/>
</dbReference>
<gene>
    <name evidence="11" type="primary">LOC127750891</name>
</gene>
<dbReference type="EC" id="2.7.7.7" evidence="2"/>
<comment type="catalytic activity">
    <reaction evidence="8">
        <text>DNA(n) + a 2'-deoxyribonucleoside 5'-triphosphate = DNA(n+1) + diphosphate</text>
        <dbReference type="Rhea" id="RHEA:22508"/>
        <dbReference type="Rhea" id="RHEA-COMP:17339"/>
        <dbReference type="Rhea" id="RHEA-COMP:17340"/>
        <dbReference type="ChEBI" id="CHEBI:33019"/>
        <dbReference type="ChEBI" id="CHEBI:61560"/>
        <dbReference type="ChEBI" id="CHEBI:173112"/>
        <dbReference type="EC" id="2.7.7.7"/>
    </reaction>
</comment>
<evidence type="ECO:0000256" key="2">
    <source>
        <dbReference type="ARBA" id="ARBA00012417"/>
    </source>
</evidence>
<dbReference type="InterPro" id="IPR043502">
    <property type="entry name" value="DNA/RNA_pol_sf"/>
</dbReference>
<evidence type="ECO:0000256" key="6">
    <source>
        <dbReference type="ARBA" id="ARBA00022932"/>
    </source>
</evidence>
<evidence type="ECO:0000256" key="3">
    <source>
        <dbReference type="ARBA" id="ARBA00022679"/>
    </source>
</evidence>
<keyword evidence="4" id="KW-0548">Nucleotidyltransferase</keyword>
<organism evidence="10 11">
    <name type="scientific">Frankliniella occidentalis</name>
    <name type="common">Western flower thrips</name>
    <name type="synonym">Euthrips occidentalis</name>
    <dbReference type="NCBI Taxonomy" id="133901"/>
    <lineage>
        <taxon>Eukaryota</taxon>
        <taxon>Metazoa</taxon>
        <taxon>Ecdysozoa</taxon>
        <taxon>Arthropoda</taxon>
        <taxon>Hexapoda</taxon>
        <taxon>Insecta</taxon>
        <taxon>Pterygota</taxon>
        <taxon>Neoptera</taxon>
        <taxon>Paraneoptera</taxon>
        <taxon>Thysanoptera</taxon>
        <taxon>Terebrantia</taxon>
        <taxon>Thripoidea</taxon>
        <taxon>Thripidae</taxon>
        <taxon>Frankliniella</taxon>
    </lineage>
</organism>
<keyword evidence="10" id="KW-1185">Reference proteome</keyword>
<dbReference type="Pfam" id="PF03175">
    <property type="entry name" value="DNA_pol_B_2"/>
    <property type="match status" value="1"/>
</dbReference>
<evidence type="ECO:0000313" key="11">
    <source>
        <dbReference type="RefSeq" id="XP_052129503.1"/>
    </source>
</evidence>
<dbReference type="InterPro" id="IPR011335">
    <property type="entry name" value="Restrct_endonuc-II-like"/>
</dbReference>
<name>A0A9C6X5K1_FRAOC</name>
<feature type="domain" description="DNA-directed DNA polymerase family B mitochondria/virus" evidence="9">
    <location>
        <begin position="228"/>
        <end position="409"/>
    </location>
</feature>
<evidence type="ECO:0000256" key="7">
    <source>
        <dbReference type="ARBA" id="ARBA00023125"/>
    </source>
</evidence>
<dbReference type="GeneID" id="127750891"/>
<evidence type="ECO:0000259" key="9">
    <source>
        <dbReference type="Pfam" id="PF03175"/>
    </source>
</evidence>
<dbReference type="PANTHER" id="PTHR33568">
    <property type="entry name" value="DNA POLYMERASE"/>
    <property type="match status" value="1"/>
</dbReference>
<dbReference type="Proteomes" id="UP000504606">
    <property type="component" value="Unplaced"/>
</dbReference>
<dbReference type="GO" id="GO:0003887">
    <property type="term" value="F:DNA-directed DNA polymerase activity"/>
    <property type="evidence" value="ECO:0007669"/>
    <property type="project" value="UniProtKB-KW"/>
</dbReference>
<evidence type="ECO:0000256" key="5">
    <source>
        <dbReference type="ARBA" id="ARBA00022705"/>
    </source>
</evidence>
<dbReference type="SUPFAM" id="SSF56672">
    <property type="entry name" value="DNA/RNA polymerases"/>
    <property type="match status" value="1"/>
</dbReference>
<keyword evidence="7" id="KW-0238">DNA-binding</keyword>
<accession>A0A9C6X5K1</accession>
<dbReference type="GO" id="GO:0003677">
    <property type="term" value="F:DNA binding"/>
    <property type="evidence" value="ECO:0007669"/>
    <property type="project" value="UniProtKB-KW"/>
</dbReference>
<keyword evidence="5" id="KW-0235">DNA replication</keyword>
<dbReference type="Gene3D" id="3.40.960.10">
    <property type="entry name" value="VSR Endonuclease"/>
    <property type="match status" value="1"/>
</dbReference>
<sequence>MSVSDRAAFDVWYATQKDVVFDQDRELELYCRSDVAVLRQAALKFRQLFLDTASIDPFRECCTLASCCMLSFQANFLPAEKIALMPQGGYFAADMQSKVALEWLQWTSHTLQIPIQHAGNGREAKVGPYKLDGLYEPQKRAFEFYGCFYHGHPKCFPIRTSVLGNDNNDTMEGRWRATQARQEMLERAGYTVETIWECEWAELKKADPEVRAYTEAHPVLQEDPLDPRDAFFGGRTNNAKLWRKCEAGERICYADICSLYPYVNKMGKYPLGKPRRAVYPDCPHPSQFEGFIKCTVLPPQDLYHPILPIRMHNKLMFVLCYACAQACEFDAPEECAHSDEERMLKDTWVVDEVRYALEHGYTLIKTFEVWIYDGVTQYCPKNKDPTNVAKRGLFAEYVNKNLKLKLEASGWPPEMDTDEKRAAYVADQASKGVFLDVDNIVFNPSLRALSKLELNSLWGKFGQGSNLTKHVIVTAVEKH</sequence>